<keyword evidence="8 9" id="KW-0472">Membrane</keyword>
<dbReference type="InterPro" id="IPR018108">
    <property type="entry name" value="MCP_transmembrane"/>
</dbReference>
<feature type="repeat" description="Solcar" evidence="9">
    <location>
        <begin position="130"/>
        <end position="214"/>
    </location>
</feature>
<proteinExistence type="inferred from homology"/>
<dbReference type="PANTHER" id="PTHR45829:SF1">
    <property type="entry name" value="CARRIER PROTEIN, PUTATIVE (AFU_ORTHOLOGUE AFUA_4G06780)-RELATED"/>
    <property type="match status" value="1"/>
</dbReference>
<dbReference type="AlphaFoldDB" id="A0A2S7YPN9"/>
<comment type="similarity">
    <text evidence="10">Belongs to the mitochondrial carrier (TC 2.A.29) family.</text>
</comment>
<keyword evidence="4" id="KW-0677">Repeat</keyword>
<evidence type="ECO:0000256" key="5">
    <source>
        <dbReference type="ARBA" id="ARBA00022792"/>
    </source>
</evidence>
<evidence type="ECO:0000256" key="6">
    <source>
        <dbReference type="ARBA" id="ARBA00022989"/>
    </source>
</evidence>
<dbReference type="EMBL" id="JRHA01000008">
    <property type="protein sequence ID" value="PQK17782.1"/>
    <property type="molecule type" value="Genomic_DNA"/>
</dbReference>
<dbReference type="Pfam" id="PF00153">
    <property type="entry name" value="Mito_carr"/>
    <property type="match status" value="2"/>
</dbReference>
<dbReference type="Proteomes" id="UP000237441">
    <property type="component" value="Unassembled WGS sequence"/>
</dbReference>
<evidence type="ECO:0000256" key="7">
    <source>
        <dbReference type="ARBA" id="ARBA00023128"/>
    </source>
</evidence>
<dbReference type="PANTHER" id="PTHR45829">
    <property type="entry name" value="MITOCHONDRIAL CARRIER PROTEIN RIM2"/>
    <property type="match status" value="1"/>
</dbReference>
<dbReference type="SUPFAM" id="SSF103506">
    <property type="entry name" value="Mitochondrial carrier"/>
    <property type="match status" value="1"/>
</dbReference>
<evidence type="ECO:0000256" key="8">
    <source>
        <dbReference type="ARBA" id="ARBA00023136"/>
    </source>
</evidence>
<evidence type="ECO:0000313" key="12">
    <source>
        <dbReference type="Proteomes" id="UP000237441"/>
    </source>
</evidence>
<evidence type="ECO:0000256" key="9">
    <source>
        <dbReference type="PROSITE-ProRule" id="PRU00282"/>
    </source>
</evidence>
<dbReference type="InterPro" id="IPR049562">
    <property type="entry name" value="SLC25A33/36-like"/>
</dbReference>
<comment type="subcellular location">
    <subcellularLocation>
        <location evidence="1">Mitochondrion inner membrane</location>
        <topology evidence="1">Multi-pass membrane protein</topology>
    </subcellularLocation>
</comment>
<keyword evidence="6" id="KW-1133">Transmembrane helix</keyword>
<keyword evidence="2 10" id="KW-0813">Transport</keyword>
<dbReference type="InterPro" id="IPR023395">
    <property type="entry name" value="MCP_dom_sf"/>
</dbReference>
<dbReference type="GO" id="GO:1990519">
    <property type="term" value="P:pyrimidine nucleotide import into mitochondrion"/>
    <property type="evidence" value="ECO:0007669"/>
    <property type="project" value="TreeGrafter"/>
</dbReference>
<keyword evidence="3 9" id="KW-0812">Transmembrane</keyword>
<evidence type="ECO:0000256" key="4">
    <source>
        <dbReference type="ARBA" id="ARBA00022737"/>
    </source>
</evidence>
<organism evidence="11 12">
    <name type="scientific">Beauveria bassiana</name>
    <name type="common">White muscardine disease fungus</name>
    <name type="synonym">Tritirachium shiotae</name>
    <dbReference type="NCBI Taxonomy" id="176275"/>
    <lineage>
        <taxon>Eukaryota</taxon>
        <taxon>Fungi</taxon>
        <taxon>Dikarya</taxon>
        <taxon>Ascomycota</taxon>
        <taxon>Pezizomycotina</taxon>
        <taxon>Sordariomycetes</taxon>
        <taxon>Hypocreomycetidae</taxon>
        <taxon>Hypocreales</taxon>
        <taxon>Cordycipitaceae</taxon>
        <taxon>Beauveria</taxon>
    </lineage>
</organism>
<dbReference type="GO" id="GO:0005743">
    <property type="term" value="C:mitochondrial inner membrane"/>
    <property type="evidence" value="ECO:0007669"/>
    <property type="project" value="UniProtKB-SubCell"/>
</dbReference>
<comment type="caution">
    <text evidence="11">The sequence shown here is derived from an EMBL/GenBank/DDBJ whole genome shotgun (WGS) entry which is preliminary data.</text>
</comment>
<keyword evidence="7" id="KW-0496">Mitochondrion</keyword>
<dbReference type="Gene3D" id="1.50.40.10">
    <property type="entry name" value="Mitochondrial carrier domain"/>
    <property type="match status" value="1"/>
</dbReference>
<sequence length="221" mass="23756">MYMGSVRGWVLSILGLEEAEPLVHAQAAVAAGLATATATNPIWLVKTRLQLLNDQSCGDASSKHTRSTVDCILQIFKTEGVAGFYRGLTASYLGTLETVAHLFLYERLKTIFQAQSSCSPSTSAHRSELGNWASTAGAAGCAKVAAVLITYPHEVVRTRLRQAPVEGCNWANAGLVQCAREGWRGIYSGLTPHLLRSISSAVITLGVYEFVLRMAEARASK</sequence>
<feature type="repeat" description="Solcar" evidence="9">
    <location>
        <begin position="19"/>
        <end position="111"/>
    </location>
</feature>
<protein>
    <recommendedName>
        <fullName evidence="13">Mitochondrial carrier protein</fullName>
    </recommendedName>
</protein>
<evidence type="ECO:0000256" key="3">
    <source>
        <dbReference type="ARBA" id="ARBA00022692"/>
    </source>
</evidence>
<accession>A0A2S7YPN9</accession>
<evidence type="ECO:0000256" key="1">
    <source>
        <dbReference type="ARBA" id="ARBA00004448"/>
    </source>
</evidence>
<gene>
    <name evidence="11" type="ORF">BB8028_0008g02880</name>
</gene>
<keyword evidence="5" id="KW-0999">Mitochondrion inner membrane</keyword>
<evidence type="ECO:0008006" key="13">
    <source>
        <dbReference type="Google" id="ProtNLM"/>
    </source>
</evidence>
<dbReference type="GO" id="GO:0015218">
    <property type="term" value="F:pyrimidine nucleotide transmembrane transporter activity"/>
    <property type="evidence" value="ECO:0007669"/>
    <property type="project" value="InterPro"/>
</dbReference>
<dbReference type="PROSITE" id="PS50920">
    <property type="entry name" value="SOLCAR"/>
    <property type="match status" value="2"/>
</dbReference>
<reference evidence="11 12" key="1">
    <citation type="submission" date="2016-07" db="EMBL/GenBank/DDBJ databases">
        <title>Comparative genomics of the entomopathogenic fungus Beauveria bassiana.</title>
        <authorList>
            <person name="Valero Jimenez C.A."/>
            <person name="Zwaan B.J."/>
            <person name="Van Kan J.A."/>
            <person name="Takken W."/>
            <person name="Debets A.J."/>
            <person name="Schoustra S.E."/>
            <person name="Koenraadt C.J."/>
        </authorList>
    </citation>
    <scope>NUCLEOTIDE SEQUENCE [LARGE SCALE GENOMIC DNA]</scope>
    <source>
        <strain evidence="11 12">ARSEF 8028</strain>
    </source>
</reference>
<evidence type="ECO:0000256" key="10">
    <source>
        <dbReference type="RuleBase" id="RU000488"/>
    </source>
</evidence>
<dbReference type="OrthoDB" id="4867283at2759"/>
<evidence type="ECO:0000313" key="11">
    <source>
        <dbReference type="EMBL" id="PQK17782.1"/>
    </source>
</evidence>
<name>A0A2S7YPN9_BEABA</name>
<evidence type="ECO:0000256" key="2">
    <source>
        <dbReference type="ARBA" id="ARBA00022448"/>
    </source>
</evidence>